<proteinExistence type="inferred from homology"/>
<evidence type="ECO:0000313" key="7">
    <source>
        <dbReference type="Proteomes" id="UP000253324"/>
    </source>
</evidence>
<dbReference type="AlphaFoldDB" id="A0A368Z1U4"/>
<dbReference type="GO" id="GO:0046872">
    <property type="term" value="F:metal ion binding"/>
    <property type="evidence" value="ECO:0007669"/>
    <property type="project" value="UniProtKB-KW"/>
</dbReference>
<feature type="domain" description="CENP-V/GFA" evidence="5">
    <location>
        <begin position="7"/>
        <end position="113"/>
    </location>
</feature>
<gene>
    <name evidence="6" type="ORF">C7476_102410</name>
</gene>
<keyword evidence="2" id="KW-0479">Metal-binding</keyword>
<dbReference type="EMBL" id="QPJM01000002">
    <property type="protein sequence ID" value="RCW86430.1"/>
    <property type="molecule type" value="Genomic_DNA"/>
</dbReference>
<keyword evidence="7" id="KW-1185">Reference proteome</keyword>
<dbReference type="PANTHER" id="PTHR33337">
    <property type="entry name" value="GFA DOMAIN-CONTAINING PROTEIN"/>
    <property type="match status" value="1"/>
</dbReference>
<dbReference type="SUPFAM" id="SSF51316">
    <property type="entry name" value="Mss4-like"/>
    <property type="match status" value="1"/>
</dbReference>
<evidence type="ECO:0000259" key="5">
    <source>
        <dbReference type="Pfam" id="PF04828"/>
    </source>
</evidence>
<protein>
    <recommendedName>
        <fullName evidence="5">CENP-V/GFA domain-containing protein</fullName>
    </recommendedName>
</protein>
<dbReference type="Gene3D" id="3.90.1590.10">
    <property type="entry name" value="glutathione-dependent formaldehyde- activating enzyme (gfa)"/>
    <property type="match status" value="1"/>
</dbReference>
<evidence type="ECO:0000256" key="1">
    <source>
        <dbReference type="ARBA" id="ARBA00005495"/>
    </source>
</evidence>
<accession>A0A368Z1U4</accession>
<dbReference type="Proteomes" id="UP000253324">
    <property type="component" value="Unassembled WGS sequence"/>
</dbReference>
<dbReference type="Pfam" id="PF04828">
    <property type="entry name" value="GFA"/>
    <property type="match status" value="1"/>
</dbReference>
<sequence>MAARLETCACFCGAVVAEVEGDPFWICYDHDDDCRRAIGGPLTIWVGYRPDQFQLKRGKPKTFSKTPGVTRSFCADCGTSISYLDAGIVDELYLTIGFFDHPERFPPEAQTYWRLRLPWVEFADELPRIDEYSRPRNAKFGNPRDR</sequence>
<dbReference type="PANTHER" id="PTHR33337:SF40">
    <property type="entry name" value="CENP-V_GFA DOMAIN-CONTAINING PROTEIN-RELATED"/>
    <property type="match status" value="1"/>
</dbReference>
<evidence type="ECO:0000313" key="6">
    <source>
        <dbReference type="EMBL" id="RCW86430.1"/>
    </source>
</evidence>
<dbReference type="OrthoDB" id="9807246at2"/>
<dbReference type="InterPro" id="IPR011057">
    <property type="entry name" value="Mss4-like_sf"/>
</dbReference>
<organism evidence="6 7">
    <name type="scientific">Phyllobacterium bourgognense</name>
    <dbReference type="NCBI Taxonomy" id="314236"/>
    <lineage>
        <taxon>Bacteria</taxon>
        <taxon>Pseudomonadati</taxon>
        <taxon>Pseudomonadota</taxon>
        <taxon>Alphaproteobacteria</taxon>
        <taxon>Hyphomicrobiales</taxon>
        <taxon>Phyllobacteriaceae</taxon>
        <taxon>Phyllobacterium</taxon>
    </lineage>
</organism>
<comment type="similarity">
    <text evidence="1">Belongs to the Gfa family.</text>
</comment>
<dbReference type="GO" id="GO:0016846">
    <property type="term" value="F:carbon-sulfur lyase activity"/>
    <property type="evidence" value="ECO:0007669"/>
    <property type="project" value="InterPro"/>
</dbReference>
<keyword evidence="4" id="KW-0456">Lyase</keyword>
<evidence type="ECO:0000256" key="3">
    <source>
        <dbReference type="ARBA" id="ARBA00022833"/>
    </source>
</evidence>
<reference evidence="6 7" key="1">
    <citation type="submission" date="2018-07" db="EMBL/GenBank/DDBJ databases">
        <title>Genomic Encyclopedia of Type Strains, Phase III (KMG-III): the genomes of soil and plant-associated and newly described type strains.</title>
        <authorList>
            <person name="Whitman W."/>
        </authorList>
    </citation>
    <scope>NUCLEOTIDE SEQUENCE [LARGE SCALE GENOMIC DNA]</scope>
    <source>
        <strain evidence="6 7">31-25a</strain>
    </source>
</reference>
<keyword evidence="3" id="KW-0862">Zinc</keyword>
<comment type="caution">
    <text evidence="6">The sequence shown here is derived from an EMBL/GenBank/DDBJ whole genome shotgun (WGS) entry which is preliminary data.</text>
</comment>
<evidence type="ECO:0000256" key="2">
    <source>
        <dbReference type="ARBA" id="ARBA00022723"/>
    </source>
</evidence>
<dbReference type="RefSeq" id="WP_114428909.1">
    <property type="nucleotide sequence ID" value="NZ_QPJM01000002.1"/>
</dbReference>
<evidence type="ECO:0000256" key="4">
    <source>
        <dbReference type="ARBA" id="ARBA00023239"/>
    </source>
</evidence>
<name>A0A368Z1U4_9HYPH</name>
<dbReference type="InterPro" id="IPR006913">
    <property type="entry name" value="CENP-V/GFA"/>
</dbReference>